<feature type="region of interest" description="Disordered" evidence="1">
    <location>
        <begin position="110"/>
        <end position="161"/>
    </location>
</feature>
<reference evidence="2" key="1">
    <citation type="submission" date="2023-03" db="EMBL/GenBank/DDBJ databases">
        <title>Massive genome expansion in bonnet fungi (Mycena s.s.) driven by repeated elements and novel gene families across ecological guilds.</title>
        <authorList>
            <consortium name="Lawrence Berkeley National Laboratory"/>
            <person name="Harder C.B."/>
            <person name="Miyauchi S."/>
            <person name="Viragh M."/>
            <person name="Kuo A."/>
            <person name="Thoen E."/>
            <person name="Andreopoulos B."/>
            <person name="Lu D."/>
            <person name="Skrede I."/>
            <person name="Drula E."/>
            <person name="Henrissat B."/>
            <person name="Morin E."/>
            <person name="Kohler A."/>
            <person name="Barry K."/>
            <person name="LaButti K."/>
            <person name="Morin E."/>
            <person name="Salamov A."/>
            <person name="Lipzen A."/>
            <person name="Mereny Z."/>
            <person name="Hegedus B."/>
            <person name="Baldrian P."/>
            <person name="Stursova M."/>
            <person name="Weitz H."/>
            <person name="Taylor A."/>
            <person name="Grigoriev I.V."/>
            <person name="Nagy L.G."/>
            <person name="Martin F."/>
            <person name="Kauserud H."/>
        </authorList>
    </citation>
    <scope>NUCLEOTIDE SEQUENCE</scope>
    <source>
        <strain evidence="2">CBHHK002</strain>
    </source>
</reference>
<evidence type="ECO:0000313" key="2">
    <source>
        <dbReference type="EMBL" id="KAJ7368982.1"/>
    </source>
</evidence>
<proteinExistence type="predicted"/>
<comment type="caution">
    <text evidence="2">The sequence shown here is derived from an EMBL/GenBank/DDBJ whole genome shotgun (WGS) entry which is preliminary data.</text>
</comment>
<gene>
    <name evidence="2" type="ORF">DFH08DRAFT_832848</name>
</gene>
<name>A0AAD7AVY0_9AGAR</name>
<evidence type="ECO:0000256" key="1">
    <source>
        <dbReference type="SAM" id="MobiDB-lite"/>
    </source>
</evidence>
<dbReference type="AlphaFoldDB" id="A0AAD7AVY0"/>
<dbReference type="EMBL" id="JARIHO010000001">
    <property type="protein sequence ID" value="KAJ7368982.1"/>
    <property type="molecule type" value="Genomic_DNA"/>
</dbReference>
<evidence type="ECO:0000313" key="3">
    <source>
        <dbReference type="Proteomes" id="UP001218218"/>
    </source>
</evidence>
<sequence length="161" mass="17800">MLSLPHSANDDDFAQLANCGAITRQLFVTCCIQCSCQSHPCPLKCALWGTRTASVLSKVLPHTMYAGLTEREQDNTNSMAHLIDTASSSNSESSKRGFLGKLKEKQVVSKANLEANRQQKETERQKFLVRRDKQRAEVNAEPKGEPNLYGGFFTDGPTHGQ</sequence>
<keyword evidence="3" id="KW-1185">Reference proteome</keyword>
<accession>A0AAD7AVY0</accession>
<protein>
    <submittedName>
        <fullName evidence="2">Uncharacterized protein</fullName>
    </submittedName>
</protein>
<dbReference type="Proteomes" id="UP001218218">
    <property type="component" value="Unassembled WGS sequence"/>
</dbReference>
<feature type="compositionally biased region" description="Basic and acidic residues" evidence="1">
    <location>
        <begin position="117"/>
        <end position="144"/>
    </location>
</feature>
<organism evidence="2 3">
    <name type="scientific">Mycena albidolilacea</name>
    <dbReference type="NCBI Taxonomy" id="1033008"/>
    <lineage>
        <taxon>Eukaryota</taxon>
        <taxon>Fungi</taxon>
        <taxon>Dikarya</taxon>
        <taxon>Basidiomycota</taxon>
        <taxon>Agaricomycotina</taxon>
        <taxon>Agaricomycetes</taxon>
        <taxon>Agaricomycetidae</taxon>
        <taxon>Agaricales</taxon>
        <taxon>Marasmiineae</taxon>
        <taxon>Mycenaceae</taxon>
        <taxon>Mycena</taxon>
    </lineage>
</organism>